<dbReference type="Proteomes" id="UP001501116">
    <property type="component" value="Unassembled WGS sequence"/>
</dbReference>
<evidence type="ECO:0000256" key="1">
    <source>
        <dbReference type="ARBA" id="ARBA00004651"/>
    </source>
</evidence>
<keyword evidence="3" id="KW-0808">Transferase</keyword>
<keyword evidence="5 8" id="KW-1133">Transmembrane helix</keyword>
<feature type="transmembrane region" description="Helical" evidence="8">
    <location>
        <begin position="93"/>
        <end position="111"/>
    </location>
</feature>
<keyword evidence="10" id="KW-1185">Reference proteome</keyword>
<evidence type="ECO:0000256" key="8">
    <source>
        <dbReference type="SAM" id="Phobius"/>
    </source>
</evidence>
<evidence type="ECO:0000256" key="7">
    <source>
        <dbReference type="ARBA" id="ARBA00024033"/>
    </source>
</evidence>
<feature type="transmembrane region" description="Helical" evidence="8">
    <location>
        <begin position="197"/>
        <end position="216"/>
    </location>
</feature>
<feature type="transmembrane region" description="Helical" evidence="8">
    <location>
        <begin position="361"/>
        <end position="382"/>
    </location>
</feature>
<proteinExistence type="inferred from homology"/>
<evidence type="ECO:0000256" key="2">
    <source>
        <dbReference type="ARBA" id="ARBA00022475"/>
    </source>
</evidence>
<feature type="transmembrane region" description="Helical" evidence="8">
    <location>
        <begin position="332"/>
        <end position="349"/>
    </location>
</feature>
<evidence type="ECO:0000313" key="10">
    <source>
        <dbReference type="Proteomes" id="UP001501116"/>
    </source>
</evidence>
<evidence type="ECO:0000256" key="6">
    <source>
        <dbReference type="ARBA" id="ARBA00023136"/>
    </source>
</evidence>
<keyword evidence="4 8" id="KW-0812">Transmembrane</keyword>
<evidence type="ECO:0000256" key="4">
    <source>
        <dbReference type="ARBA" id="ARBA00022692"/>
    </source>
</evidence>
<reference evidence="9 10" key="1">
    <citation type="journal article" date="2019" name="Int. J. Syst. Evol. Microbiol.">
        <title>The Global Catalogue of Microorganisms (GCM) 10K type strain sequencing project: providing services to taxonomists for standard genome sequencing and annotation.</title>
        <authorList>
            <consortium name="The Broad Institute Genomics Platform"/>
            <consortium name="The Broad Institute Genome Sequencing Center for Infectious Disease"/>
            <person name="Wu L."/>
            <person name="Ma J."/>
        </authorList>
    </citation>
    <scope>NUCLEOTIDE SEQUENCE [LARGE SCALE GENOMIC DNA]</scope>
    <source>
        <strain evidence="9 10">JCM 14545</strain>
    </source>
</reference>
<evidence type="ECO:0000256" key="5">
    <source>
        <dbReference type="ARBA" id="ARBA00022989"/>
    </source>
</evidence>
<feature type="transmembrane region" description="Helical" evidence="8">
    <location>
        <begin position="12"/>
        <end position="36"/>
    </location>
</feature>
<accession>A0ABN2QYL4</accession>
<comment type="caution">
    <text evidence="9">The sequence shown here is derived from an EMBL/GenBank/DDBJ whole genome shotgun (WGS) entry which is preliminary data.</text>
</comment>
<feature type="transmembrane region" description="Helical" evidence="8">
    <location>
        <begin position="170"/>
        <end position="190"/>
    </location>
</feature>
<comment type="similarity">
    <text evidence="7">Belongs to the glycosyltransferase 87 family.</text>
</comment>
<sequence length="406" mass="42721">MSEVKAKARQRRIALAGIAVTAVSFVVFAIIGGGFLDLHVYRAGGYAWLHGIGLYSDGFPRLVPVLPLPFTYPPLAAILFAPVSALPWQVAKFTITLVSVAALVATTALVARRLLGTGRAATIAGSGAAAVSLLFEPVRKTVEFGQVNLLLMGLVALDCLLPRTRWPRGLLVGLAAAIKLTPAVFVLFFLVRRQYRAAAVSVASFAGFGLAGYALAPSDTADYWFGVLLHPERIGGVTYPFNQCYQAILHRLLPDGTVLSALWFALVVLTIGLAVTAAARARAAGDDVTALLAIAVGGLLASPVSWSHHWVWVVPAGIAMAHRFGSTWRGRALTAAVLLVYAVGAHAYLPDGGAELNWAWWQHLLGSSYVLVGLGALAVLALRPARDRIPVAPEAAACREGGAGLA</sequence>
<comment type="subcellular location">
    <subcellularLocation>
        <location evidence="1">Cell membrane</location>
        <topology evidence="1">Multi-pass membrane protein</topology>
    </subcellularLocation>
</comment>
<keyword evidence="6 8" id="KW-0472">Membrane</keyword>
<evidence type="ECO:0000256" key="3">
    <source>
        <dbReference type="ARBA" id="ARBA00022679"/>
    </source>
</evidence>
<feature type="transmembrane region" description="Helical" evidence="8">
    <location>
        <begin position="70"/>
        <end position="86"/>
    </location>
</feature>
<gene>
    <name evidence="9" type="ORF">GCM10009754_33590</name>
</gene>
<feature type="transmembrane region" description="Helical" evidence="8">
    <location>
        <begin position="261"/>
        <end position="281"/>
    </location>
</feature>
<protein>
    <submittedName>
        <fullName evidence="9">Glycosyltransferase 87 family protein</fullName>
    </submittedName>
</protein>
<dbReference type="EMBL" id="BAAANN010000012">
    <property type="protein sequence ID" value="GAA1960289.1"/>
    <property type="molecule type" value="Genomic_DNA"/>
</dbReference>
<keyword evidence="2" id="KW-1003">Cell membrane</keyword>
<name>A0ABN2QYL4_9PSEU</name>
<evidence type="ECO:0000313" key="9">
    <source>
        <dbReference type="EMBL" id="GAA1960289.1"/>
    </source>
</evidence>
<dbReference type="Pfam" id="PF09594">
    <property type="entry name" value="GT87"/>
    <property type="match status" value="1"/>
</dbReference>
<organism evidence="9 10">
    <name type="scientific">Amycolatopsis minnesotensis</name>
    <dbReference type="NCBI Taxonomy" id="337894"/>
    <lineage>
        <taxon>Bacteria</taxon>
        <taxon>Bacillati</taxon>
        <taxon>Actinomycetota</taxon>
        <taxon>Actinomycetes</taxon>
        <taxon>Pseudonocardiales</taxon>
        <taxon>Pseudonocardiaceae</taxon>
        <taxon>Amycolatopsis</taxon>
    </lineage>
</organism>
<dbReference type="InterPro" id="IPR018584">
    <property type="entry name" value="GT87"/>
</dbReference>